<feature type="compositionally biased region" description="Polar residues" evidence="1">
    <location>
        <begin position="168"/>
        <end position="179"/>
    </location>
</feature>
<feature type="compositionally biased region" description="Polar residues" evidence="1">
    <location>
        <begin position="803"/>
        <end position="824"/>
    </location>
</feature>
<dbReference type="PANTHER" id="PTHR12436:SF3">
    <property type="entry name" value="GERMINAL-CENTER ASSOCIATED NUCLEAR PROTEIN"/>
    <property type="match status" value="1"/>
</dbReference>
<dbReference type="InterPro" id="IPR005062">
    <property type="entry name" value="SAC3/GANP/THP3_conserved"/>
</dbReference>
<dbReference type="Pfam" id="PF03399">
    <property type="entry name" value="SAC3_GANP"/>
    <property type="match status" value="1"/>
</dbReference>
<feature type="compositionally biased region" description="Basic and acidic residues" evidence="1">
    <location>
        <begin position="768"/>
        <end position="779"/>
    </location>
</feature>
<feature type="compositionally biased region" description="Polar residues" evidence="1">
    <location>
        <begin position="842"/>
        <end position="853"/>
    </location>
</feature>
<protein>
    <recommendedName>
        <fullName evidence="2">SAC3/GANP/THP3 conserved domain-containing protein</fullName>
    </recommendedName>
</protein>
<evidence type="ECO:0000256" key="1">
    <source>
        <dbReference type="SAM" id="MobiDB-lite"/>
    </source>
</evidence>
<feature type="domain" description="SAC3/GANP/THP3 conserved" evidence="2">
    <location>
        <begin position="369"/>
        <end position="689"/>
    </location>
</feature>
<feature type="region of interest" description="Disordered" evidence="1">
    <location>
        <begin position="1"/>
        <end position="264"/>
    </location>
</feature>
<feature type="compositionally biased region" description="Polar residues" evidence="1">
    <location>
        <begin position="186"/>
        <end position="233"/>
    </location>
</feature>
<feature type="compositionally biased region" description="Polar residues" evidence="1">
    <location>
        <begin position="906"/>
        <end position="919"/>
    </location>
</feature>
<feature type="region of interest" description="Disordered" evidence="1">
    <location>
        <begin position="1366"/>
        <end position="1403"/>
    </location>
</feature>
<feature type="compositionally biased region" description="Basic and acidic residues" evidence="1">
    <location>
        <begin position="68"/>
        <end position="84"/>
    </location>
</feature>
<feature type="compositionally biased region" description="Low complexity" evidence="1">
    <location>
        <begin position="234"/>
        <end position="264"/>
    </location>
</feature>
<feature type="compositionally biased region" description="Low complexity" evidence="1">
    <location>
        <begin position="1"/>
        <end position="38"/>
    </location>
</feature>
<feature type="compositionally biased region" description="Polar residues" evidence="1">
    <location>
        <begin position="102"/>
        <end position="115"/>
    </location>
</feature>
<feature type="compositionally biased region" description="Acidic residues" evidence="1">
    <location>
        <begin position="740"/>
        <end position="758"/>
    </location>
</feature>
<evidence type="ECO:0000259" key="2">
    <source>
        <dbReference type="Pfam" id="PF03399"/>
    </source>
</evidence>
<feature type="compositionally biased region" description="Low complexity" evidence="1">
    <location>
        <begin position="791"/>
        <end position="802"/>
    </location>
</feature>
<dbReference type="GO" id="GO:0005737">
    <property type="term" value="C:cytoplasm"/>
    <property type="evidence" value="ECO:0007669"/>
    <property type="project" value="TreeGrafter"/>
</dbReference>
<dbReference type="InterPro" id="IPR045107">
    <property type="entry name" value="SAC3/GANP/THP3"/>
</dbReference>
<dbReference type="GO" id="GO:0070390">
    <property type="term" value="C:transcription export complex 2"/>
    <property type="evidence" value="ECO:0007669"/>
    <property type="project" value="TreeGrafter"/>
</dbReference>
<evidence type="ECO:0000313" key="3">
    <source>
        <dbReference type="EMBL" id="RDW70092.1"/>
    </source>
</evidence>
<feature type="compositionally biased region" description="Polar residues" evidence="1">
    <location>
        <begin position="1007"/>
        <end position="1037"/>
    </location>
</feature>
<feature type="region of interest" description="Disordered" evidence="1">
    <location>
        <begin position="283"/>
        <end position="321"/>
    </location>
</feature>
<feature type="compositionally biased region" description="Low complexity" evidence="1">
    <location>
        <begin position="1277"/>
        <end position="1288"/>
    </location>
</feature>
<comment type="caution">
    <text evidence="3">The sequence shown here is derived from an EMBL/GenBank/DDBJ whole genome shotgun (WGS) entry which is preliminary data.</text>
</comment>
<accession>A0A3D8R7R3</accession>
<reference evidence="3 4" key="1">
    <citation type="journal article" date="2018" name="IMA Fungus">
        <title>IMA Genome-F 9: Draft genome sequence of Annulohypoxylon stygium, Aspergillus mulundensis, Berkeleyomyces basicola (syn. Thielaviopsis basicola), Ceratocystis smalleyi, two Cercospora beticola strains, Coleophoma cylindrospora, Fusarium fracticaudum, Phialophora cf. hyalina, and Morchella septimelata.</title>
        <authorList>
            <person name="Wingfield B.D."/>
            <person name="Bills G.F."/>
            <person name="Dong Y."/>
            <person name="Huang W."/>
            <person name="Nel W.J."/>
            <person name="Swalarsk-Parry B.S."/>
            <person name="Vaghefi N."/>
            <person name="Wilken P.M."/>
            <person name="An Z."/>
            <person name="de Beer Z.W."/>
            <person name="De Vos L."/>
            <person name="Chen L."/>
            <person name="Duong T.A."/>
            <person name="Gao Y."/>
            <person name="Hammerbacher A."/>
            <person name="Kikkert J.R."/>
            <person name="Li Y."/>
            <person name="Li H."/>
            <person name="Li K."/>
            <person name="Li Q."/>
            <person name="Liu X."/>
            <person name="Ma X."/>
            <person name="Naidoo K."/>
            <person name="Pethybridge S.J."/>
            <person name="Sun J."/>
            <person name="Steenkamp E.T."/>
            <person name="van der Nest M.A."/>
            <person name="van Wyk S."/>
            <person name="Wingfield M.J."/>
            <person name="Xiong C."/>
            <person name="Yue Q."/>
            <person name="Zhang X."/>
        </authorList>
    </citation>
    <scope>NUCLEOTIDE SEQUENCE [LARGE SCALE GENOMIC DNA]</scope>
    <source>
        <strain evidence="3 4">BP5796</strain>
    </source>
</reference>
<feature type="region of interest" description="Disordered" evidence="1">
    <location>
        <begin position="1172"/>
        <end position="1236"/>
    </location>
</feature>
<feature type="compositionally biased region" description="Polar residues" evidence="1">
    <location>
        <begin position="283"/>
        <end position="296"/>
    </location>
</feature>
<dbReference type="GO" id="GO:0006406">
    <property type="term" value="P:mRNA export from nucleus"/>
    <property type="evidence" value="ECO:0007669"/>
    <property type="project" value="TreeGrafter"/>
</dbReference>
<proteinExistence type="predicted"/>
<dbReference type="Proteomes" id="UP000256328">
    <property type="component" value="Unassembled WGS sequence"/>
</dbReference>
<keyword evidence="4" id="KW-1185">Reference proteome</keyword>
<dbReference type="EMBL" id="PDLN01000012">
    <property type="protein sequence ID" value="RDW70092.1"/>
    <property type="molecule type" value="Genomic_DNA"/>
</dbReference>
<gene>
    <name evidence="3" type="ORF">BP5796_08489</name>
</gene>
<dbReference type="PANTHER" id="PTHR12436">
    <property type="entry name" value="80 KDA MCM3-ASSOCIATED PROTEIN"/>
    <property type="match status" value="1"/>
</dbReference>
<dbReference type="OrthoDB" id="264795at2759"/>
<evidence type="ECO:0000313" key="4">
    <source>
        <dbReference type="Proteomes" id="UP000256328"/>
    </source>
</evidence>
<feature type="compositionally biased region" description="Basic and acidic residues" evidence="1">
    <location>
        <begin position="118"/>
        <end position="132"/>
    </location>
</feature>
<feature type="compositionally biased region" description="Polar residues" evidence="1">
    <location>
        <begin position="958"/>
        <end position="983"/>
    </location>
</feature>
<dbReference type="Gene3D" id="1.25.40.990">
    <property type="match status" value="1"/>
</dbReference>
<feature type="region of interest" description="Disordered" evidence="1">
    <location>
        <begin position="1264"/>
        <end position="1304"/>
    </location>
</feature>
<feature type="region of interest" description="Disordered" evidence="1">
    <location>
        <begin position="737"/>
        <end position="1040"/>
    </location>
</feature>
<organism evidence="3 4">
    <name type="scientific">Coleophoma crateriformis</name>
    <dbReference type="NCBI Taxonomy" id="565419"/>
    <lineage>
        <taxon>Eukaryota</taxon>
        <taxon>Fungi</taxon>
        <taxon>Dikarya</taxon>
        <taxon>Ascomycota</taxon>
        <taxon>Pezizomycotina</taxon>
        <taxon>Leotiomycetes</taxon>
        <taxon>Helotiales</taxon>
        <taxon>Dermateaceae</taxon>
        <taxon>Coleophoma</taxon>
    </lineage>
</organism>
<feature type="compositionally biased region" description="Polar residues" evidence="1">
    <location>
        <begin position="927"/>
        <end position="946"/>
    </location>
</feature>
<sequence length="1469" mass="160655">MQLGRGNNNRGGARGQPSTRSRGSRGRGSTSRGALSSSKLKHIIHPEAPGIRASDGRRPSPSGLAPKALKDKTNAVHGSDRGSYKGDNFGPRLYKKIYSRVNIGTTGTTDSTKSASPFERERLENAAKREQRGGYTNTGILSNGRGRGRGGSLNKSVRFANPALGESGSKSNGQTSSADLNPFGSPATSTSPFGAPSNGTPSNPFGTVTKPSTSSTNISNPFGSPNPFASTAKTPAAAFGSSTSSTATFGTPSISKPFTSSSASTAPAYGFGAQSAGIQNKHQATVKGSNNGTSGIESFLKGQGITPPAWPKEPGNPKQKSAMEAIYHAHKKYQAKARSSLRKAGMIDDPEVPKGLDDAIAFNGTCEEMCPEFEKITRIVEHNVPNPEKEDAPDGSRWPAPEKMVKAMARSAAGQEPALPEEVRTPAALRRTFDYLMHTVLGDDGDLRKVHGFLWDRTRGIRRDFTLQVASINPEDLQDYIYCLEGIARFHTIALHQMSKVSDDGIVAEGFVEQQEVEQLGKTLKSLIEAYDDCKAWGITCANEFEFRAYYLVHNSHASNTLEQVQNWGIQYWKSDHIQNAVHFVEALQNTWDPQGPLNPSSATEVALNSFSNFFSMVQDKATSYTMACLLETKFNDVRMAALKTILSAYRKQREQTRDWTLSKLNEYLQFDDEEEIVAFCEAYHLRFDESDGEYYLSFDSDPIEAPFPRYKQQYSEYLVEHKRGTHTLPQTIDQTVYDESPDDEGLAPENGMNEEEPMFVSDAPVDSGRRALDSKRQNPTENDLSIFGRPTQQGTPPSTSPFNQSTTLTSQPVAPNSSTTPQLSLDGMFGTRPTEAKPSVISDTSIFSQKPPQKTFADIFKAPTGTEKSPLSTPGPPDFSSLFKPKAAPSATSSTPIGSPMPSFTFGSTPSPGLQTAEQKLPGITTHPQTSSVQSNIKAPSSIFGSATVGGLAATGTPLNGSTLAQSPSATPASEIPQSQPMLGSHGIGAATTSSAPQSVAPLESTVASIFQQPSISQERAQSSPGPKPMTSSPFTSIDAPSAQVPALATDQPPTISRGKRMEGFTDWFALGDGGIIDQFTEFGVNEILRLTMEKYKKEEVHRRAKQAAKQARKDADDFRYQHLASKYCQMWRDNAHRLWMKRKGRAARKARQEMAESQFRASQAAKSADVVDEFRSSASRKHRSLKPESTDEGSVFKKPRSKDIGSFSATGPEAGRSLDEDDQNTTATKRRRSSLESLIRDTGVLDGVHVLDDHIRKIVREEIPHTNHKRHKSSRSTASRSSSLSTQKQDDPLRRSLMSDPSYLLGGSRIHLMETYKLDDERRRQPSGVQTDYFRLKARGISTLPNGTALASSVAKKMLHSKRSFDDISQTTPRPTRPELVARSVPSKLASQPEKLKTSAERISDIQELKARAKALMVEDNESRLHKKKSLDIDEEELFAKARRVREQMDEGARWYKEEVERSRSIS</sequence>
<name>A0A3D8R7R3_9HELO</name>